<dbReference type="InterPro" id="IPR042177">
    <property type="entry name" value="Cell/Rod_1"/>
</dbReference>
<comment type="caution">
    <text evidence="9">The sequence shown here is derived from an EMBL/GenBank/DDBJ whole genome shotgun (WGS) entry which is preliminary data.</text>
</comment>
<dbReference type="PANTHER" id="PTHR34138:SF1">
    <property type="entry name" value="CELL SHAPE-DETERMINING PROTEIN MREC"/>
    <property type="match status" value="1"/>
</dbReference>
<keyword evidence="6" id="KW-0175">Coiled coil</keyword>
<keyword evidence="3 5" id="KW-0133">Cell shape</keyword>
<dbReference type="InterPro" id="IPR055342">
    <property type="entry name" value="MreC_beta-barrel_core"/>
</dbReference>
<evidence type="ECO:0000256" key="3">
    <source>
        <dbReference type="ARBA" id="ARBA00022960"/>
    </source>
</evidence>
<accession>A0A917GNW0</accession>
<dbReference type="NCBIfam" id="TIGR00219">
    <property type="entry name" value="mreC"/>
    <property type="match status" value="1"/>
</dbReference>
<comment type="similarity">
    <text evidence="1 5">Belongs to the MreC family.</text>
</comment>
<name>A0A917GNW0_9GAMM</name>
<sequence length="315" mass="34394">MFADRQFDYMDRVRFTVAYLTTPVYWVADIPARTSSWMDDVFVSHRDLIEENAELRQQLLFAQRELQLLAGLASENNRLRELQAAAQGIQGEVETAEIINVSNDPGSRRVLINKGVHDGVREGYAVLDAHGLMGQVVEALPFTSWVMLITDSRHGTPVQVNRNGERAIARGQRGQVPGLVLEFVPDTADIQIGDLLVSSGLGQRFPKDYPVAEVTDVVHDPGQAFAIISARPMAQLDRTRLVMLVEPELPETPERLPDTQSDGEPQPVEEVSAGIGSEENPAVSDNEASPDVVEATAGEASDTAVETVNDAAGEQ</sequence>
<dbReference type="EMBL" id="BMIY01000003">
    <property type="protein sequence ID" value="GGG52123.1"/>
    <property type="molecule type" value="Genomic_DNA"/>
</dbReference>
<evidence type="ECO:0000256" key="1">
    <source>
        <dbReference type="ARBA" id="ARBA00009369"/>
    </source>
</evidence>
<protein>
    <recommendedName>
        <fullName evidence="2 5">Cell shape-determining protein MreC</fullName>
    </recommendedName>
    <alternativeName>
        <fullName evidence="4 5">Cell shape protein MreC</fullName>
    </alternativeName>
</protein>
<evidence type="ECO:0000256" key="4">
    <source>
        <dbReference type="ARBA" id="ARBA00032089"/>
    </source>
</evidence>
<evidence type="ECO:0000313" key="9">
    <source>
        <dbReference type="EMBL" id="GGG52123.1"/>
    </source>
</evidence>
<evidence type="ECO:0000256" key="5">
    <source>
        <dbReference type="PIRNR" id="PIRNR038471"/>
    </source>
</evidence>
<dbReference type="Gene3D" id="2.40.10.350">
    <property type="entry name" value="Rod shape-determining protein MreC, domain 2"/>
    <property type="match status" value="1"/>
</dbReference>
<comment type="function">
    <text evidence="5">Involved in formation and maintenance of cell shape.</text>
</comment>
<dbReference type="PIRSF" id="PIRSF038471">
    <property type="entry name" value="MreC"/>
    <property type="match status" value="1"/>
</dbReference>
<organism evidence="9 10">
    <name type="scientific">Pseudohongiella nitratireducens</name>
    <dbReference type="NCBI Taxonomy" id="1768907"/>
    <lineage>
        <taxon>Bacteria</taxon>
        <taxon>Pseudomonadati</taxon>
        <taxon>Pseudomonadota</taxon>
        <taxon>Gammaproteobacteria</taxon>
        <taxon>Pseudomonadales</taxon>
        <taxon>Pseudohongiellaceae</taxon>
        <taxon>Pseudohongiella</taxon>
    </lineage>
</organism>
<evidence type="ECO:0000256" key="7">
    <source>
        <dbReference type="SAM" id="MobiDB-lite"/>
    </source>
</evidence>
<evidence type="ECO:0000256" key="6">
    <source>
        <dbReference type="SAM" id="Coils"/>
    </source>
</evidence>
<dbReference type="GO" id="GO:0005886">
    <property type="term" value="C:plasma membrane"/>
    <property type="evidence" value="ECO:0007669"/>
    <property type="project" value="TreeGrafter"/>
</dbReference>
<feature type="coiled-coil region" evidence="6">
    <location>
        <begin position="45"/>
        <end position="99"/>
    </location>
</feature>
<keyword evidence="10" id="KW-1185">Reference proteome</keyword>
<reference evidence="9" key="1">
    <citation type="journal article" date="2014" name="Int. J. Syst. Evol. Microbiol.">
        <title>Complete genome sequence of Corynebacterium casei LMG S-19264T (=DSM 44701T), isolated from a smear-ripened cheese.</title>
        <authorList>
            <consortium name="US DOE Joint Genome Institute (JGI-PGF)"/>
            <person name="Walter F."/>
            <person name="Albersmeier A."/>
            <person name="Kalinowski J."/>
            <person name="Ruckert C."/>
        </authorList>
    </citation>
    <scope>NUCLEOTIDE SEQUENCE</scope>
    <source>
        <strain evidence="9">CGMCC 1.15425</strain>
    </source>
</reference>
<evidence type="ECO:0000256" key="2">
    <source>
        <dbReference type="ARBA" id="ARBA00013855"/>
    </source>
</evidence>
<dbReference type="InterPro" id="IPR007221">
    <property type="entry name" value="MreC"/>
</dbReference>
<dbReference type="AlphaFoldDB" id="A0A917GNW0"/>
<dbReference type="PANTHER" id="PTHR34138">
    <property type="entry name" value="CELL SHAPE-DETERMINING PROTEIN MREC"/>
    <property type="match status" value="1"/>
</dbReference>
<evidence type="ECO:0000313" key="10">
    <source>
        <dbReference type="Proteomes" id="UP000627715"/>
    </source>
</evidence>
<reference evidence="9" key="2">
    <citation type="submission" date="2020-09" db="EMBL/GenBank/DDBJ databases">
        <authorList>
            <person name="Sun Q."/>
            <person name="Zhou Y."/>
        </authorList>
    </citation>
    <scope>NUCLEOTIDE SEQUENCE</scope>
    <source>
        <strain evidence="9">CGMCC 1.15425</strain>
    </source>
</reference>
<proteinExistence type="inferred from homology"/>
<gene>
    <name evidence="9" type="primary">mreC</name>
    <name evidence="9" type="ORF">GCM10011403_06630</name>
</gene>
<dbReference type="GO" id="GO:0008360">
    <property type="term" value="P:regulation of cell shape"/>
    <property type="evidence" value="ECO:0007669"/>
    <property type="project" value="UniProtKB-KW"/>
</dbReference>
<dbReference type="Pfam" id="PF04085">
    <property type="entry name" value="MreC"/>
    <property type="match status" value="1"/>
</dbReference>
<feature type="region of interest" description="Disordered" evidence="7">
    <location>
        <begin position="247"/>
        <end position="315"/>
    </location>
</feature>
<dbReference type="Gene3D" id="2.40.10.340">
    <property type="entry name" value="Rod shape-determining protein MreC, domain 1"/>
    <property type="match status" value="1"/>
</dbReference>
<feature type="domain" description="Rod shape-determining protein MreC beta-barrel core" evidence="8">
    <location>
        <begin position="98"/>
        <end position="245"/>
    </location>
</feature>
<evidence type="ECO:0000259" key="8">
    <source>
        <dbReference type="Pfam" id="PF04085"/>
    </source>
</evidence>
<dbReference type="InterPro" id="IPR042175">
    <property type="entry name" value="Cell/Rod_MreC_2"/>
</dbReference>
<dbReference type="Proteomes" id="UP000627715">
    <property type="component" value="Unassembled WGS sequence"/>
</dbReference>